<evidence type="ECO:0000313" key="1">
    <source>
        <dbReference type="EMBL" id="QIZ07334.1"/>
    </source>
</evidence>
<evidence type="ECO:0000313" key="2">
    <source>
        <dbReference type="Proteomes" id="UP000501868"/>
    </source>
</evidence>
<organism evidence="1 2">
    <name type="scientific">Priestia megaterium</name>
    <name type="common">Bacillus megaterium</name>
    <dbReference type="NCBI Taxonomy" id="1404"/>
    <lineage>
        <taxon>Bacteria</taxon>
        <taxon>Bacillati</taxon>
        <taxon>Bacillota</taxon>
        <taxon>Bacilli</taxon>
        <taxon>Bacillales</taxon>
        <taxon>Bacillaceae</taxon>
        <taxon>Priestia</taxon>
    </lineage>
</organism>
<gene>
    <name evidence="1" type="ORF">HFZ78_11935</name>
</gene>
<reference evidence="1 2" key="1">
    <citation type="submission" date="2020-04" db="EMBL/GenBank/DDBJ databases">
        <title>Genome-Wide Identification of 5-Methylcytosine Sites in Bacterial Genomes By High-Throughput Sequencing of MspJI Restriction Fragments.</title>
        <authorList>
            <person name="Wu V."/>
        </authorList>
    </citation>
    <scope>NUCLEOTIDE SEQUENCE [LARGE SCALE GENOMIC DNA]</scope>
    <source>
        <strain evidence="1 2">S2</strain>
    </source>
</reference>
<reference evidence="1 2" key="2">
    <citation type="submission" date="2020-04" db="EMBL/GenBank/DDBJ databases">
        <authorList>
            <person name="Fomenkov A."/>
            <person name="Anton B.P."/>
            <person name="Roberts R.J."/>
        </authorList>
    </citation>
    <scope>NUCLEOTIDE SEQUENCE [LARGE SCALE GENOMIC DNA]</scope>
    <source>
        <strain evidence="1 2">S2</strain>
    </source>
</reference>
<proteinExistence type="predicted"/>
<dbReference type="Proteomes" id="UP000501868">
    <property type="component" value="Chromosome"/>
</dbReference>
<sequence>MKKLVPQLVLMIFLIGILSGFNNVLPRTEIPSLYVHHQIKSDTVLINCIVTGISFRDADPSKGRIGKIVVWVDGKKNSEVKAAAFIIKGFSPGTHKVKLEVVNPNNEPYGLAKEFMVNIPR</sequence>
<protein>
    <submittedName>
        <fullName evidence="1">Uncharacterized protein</fullName>
    </submittedName>
</protein>
<dbReference type="AlphaFoldDB" id="A0A6H1P166"/>
<accession>A0A6H1P166</accession>
<dbReference type="EMBL" id="CP051128">
    <property type="protein sequence ID" value="QIZ07334.1"/>
    <property type="molecule type" value="Genomic_DNA"/>
</dbReference>
<name>A0A6H1P166_PRIMG</name>